<dbReference type="EMBL" id="JBHFNS010000025">
    <property type="protein sequence ID" value="MFB2934821.1"/>
    <property type="molecule type" value="Genomic_DNA"/>
</dbReference>
<dbReference type="InterPro" id="IPR005368">
    <property type="entry name" value="UPF0175"/>
</dbReference>
<dbReference type="Pfam" id="PF03683">
    <property type="entry name" value="UPF0175"/>
    <property type="match status" value="1"/>
</dbReference>
<dbReference type="RefSeq" id="WP_413256346.1">
    <property type="nucleotide sequence ID" value="NZ_JBHFNS010000025.1"/>
</dbReference>
<name>A0ABV4Y7N5_9CYAN</name>
<evidence type="ECO:0000313" key="1">
    <source>
        <dbReference type="EMBL" id="MFB2934821.1"/>
    </source>
</evidence>
<gene>
    <name evidence="1" type="ORF">ACE1B6_06045</name>
</gene>
<reference evidence="1 2" key="1">
    <citation type="submission" date="2024-09" db="EMBL/GenBank/DDBJ databases">
        <title>Floridaenema gen nov. (Aerosakkonemataceae, Aerosakkonematales ord. nov., Cyanobacteria) from benthic tropical and subtropical fresh waters, with the description of four new species.</title>
        <authorList>
            <person name="Moretto J.A."/>
            <person name="Berthold D.E."/>
            <person name="Lefler F.W."/>
            <person name="Huang I.-S."/>
            <person name="Laughinghouse H. IV."/>
        </authorList>
    </citation>
    <scope>NUCLEOTIDE SEQUENCE [LARGE SCALE GENOMIC DNA]</scope>
    <source>
        <strain evidence="1 2">BLCC-F154</strain>
    </source>
</reference>
<comment type="caution">
    <text evidence="1">The sequence shown here is derived from an EMBL/GenBank/DDBJ whole genome shotgun (WGS) entry which is preliminary data.</text>
</comment>
<evidence type="ECO:0000313" key="2">
    <source>
        <dbReference type="Proteomes" id="UP001576776"/>
    </source>
</evidence>
<keyword evidence="2" id="KW-1185">Reference proteome</keyword>
<dbReference type="Proteomes" id="UP001576776">
    <property type="component" value="Unassembled WGS sequence"/>
</dbReference>
<organism evidence="1 2">
    <name type="scientific">Floridaenema fluviatile BLCC-F154</name>
    <dbReference type="NCBI Taxonomy" id="3153640"/>
    <lineage>
        <taxon>Bacteria</taxon>
        <taxon>Bacillati</taxon>
        <taxon>Cyanobacteriota</taxon>
        <taxon>Cyanophyceae</taxon>
        <taxon>Oscillatoriophycideae</taxon>
        <taxon>Aerosakkonematales</taxon>
        <taxon>Aerosakkonemataceae</taxon>
        <taxon>Floridanema</taxon>
        <taxon>Floridanema fluviatile</taxon>
    </lineage>
</organism>
<proteinExistence type="predicted"/>
<accession>A0ABV4Y7N5</accession>
<sequence>METEVKFNLEISQIPEAVRLEAEKKAKEAYIMTLLRHHEISSGRAAEMLSIPRVELIDLMSKYDISPFPDQTREELEREVAETLLMLEKYKK</sequence>
<protein>
    <submittedName>
        <fullName evidence="1">UPF0175 family protein</fullName>
    </submittedName>
</protein>
<dbReference type="Gene3D" id="1.10.10.60">
    <property type="entry name" value="Homeodomain-like"/>
    <property type="match status" value="1"/>
</dbReference>